<name>A0ACB8BBD3_9AGAM</name>
<gene>
    <name evidence="1" type="ORF">BV22DRAFT_1131711</name>
</gene>
<dbReference type="EMBL" id="MU266497">
    <property type="protein sequence ID" value="KAH7922138.1"/>
    <property type="molecule type" value="Genomic_DNA"/>
</dbReference>
<organism evidence="1 2">
    <name type="scientific">Leucogyrophana mollusca</name>
    <dbReference type="NCBI Taxonomy" id="85980"/>
    <lineage>
        <taxon>Eukaryota</taxon>
        <taxon>Fungi</taxon>
        <taxon>Dikarya</taxon>
        <taxon>Basidiomycota</taxon>
        <taxon>Agaricomycotina</taxon>
        <taxon>Agaricomycetes</taxon>
        <taxon>Agaricomycetidae</taxon>
        <taxon>Boletales</taxon>
        <taxon>Boletales incertae sedis</taxon>
        <taxon>Leucogyrophana</taxon>
    </lineage>
</organism>
<comment type="caution">
    <text evidence="1">The sequence shown here is derived from an EMBL/GenBank/DDBJ whole genome shotgun (WGS) entry which is preliminary data.</text>
</comment>
<evidence type="ECO:0000313" key="1">
    <source>
        <dbReference type="EMBL" id="KAH7922138.1"/>
    </source>
</evidence>
<proteinExistence type="predicted"/>
<accession>A0ACB8BBD3</accession>
<sequence>MEWLPRPRSSDRAFSGLAVLACTGDQLAAIHSALLDGVVQWLGASFGLWIGVQEGALIARIPQWWNEGKVLMGRRDGSVPVPYLTMNSSATTWRVRRFAAVLTFIFPVNQSSGQSLRAMLPVPSLGVSHCRTATRHPSEPFGRSVIQTPAIGGVSTTCPLTRTVGKGAGCGRMGELDALEGGVDWIEPRGENSDCGSEVAEALSGEAAGSCDSSSEGVSEGRGAVTEVGVAGSKIDGDDTLDCELLEVTELEETWLRVCAM</sequence>
<dbReference type="Proteomes" id="UP000790709">
    <property type="component" value="Unassembled WGS sequence"/>
</dbReference>
<keyword evidence="2" id="KW-1185">Reference proteome</keyword>
<protein>
    <submittedName>
        <fullName evidence="1">Uncharacterized protein</fullName>
    </submittedName>
</protein>
<reference evidence="1" key="1">
    <citation type="journal article" date="2021" name="New Phytol.">
        <title>Evolutionary innovations through gain and loss of genes in the ectomycorrhizal Boletales.</title>
        <authorList>
            <person name="Wu G."/>
            <person name="Miyauchi S."/>
            <person name="Morin E."/>
            <person name="Kuo A."/>
            <person name="Drula E."/>
            <person name="Varga T."/>
            <person name="Kohler A."/>
            <person name="Feng B."/>
            <person name="Cao Y."/>
            <person name="Lipzen A."/>
            <person name="Daum C."/>
            <person name="Hundley H."/>
            <person name="Pangilinan J."/>
            <person name="Johnson J."/>
            <person name="Barry K."/>
            <person name="LaButti K."/>
            <person name="Ng V."/>
            <person name="Ahrendt S."/>
            <person name="Min B."/>
            <person name="Choi I.G."/>
            <person name="Park H."/>
            <person name="Plett J.M."/>
            <person name="Magnuson J."/>
            <person name="Spatafora J.W."/>
            <person name="Nagy L.G."/>
            <person name="Henrissat B."/>
            <person name="Grigoriev I.V."/>
            <person name="Yang Z.L."/>
            <person name="Xu J."/>
            <person name="Martin F.M."/>
        </authorList>
    </citation>
    <scope>NUCLEOTIDE SEQUENCE</scope>
    <source>
        <strain evidence="1">KUC20120723A-06</strain>
    </source>
</reference>
<evidence type="ECO:0000313" key="2">
    <source>
        <dbReference type="Proteomes" id="UP000790709"/>
    </source>
</evidence>